<dbReference type="AlphaFoldDB" id="R0IKC4"/>
<evidence type="ECO:0000313" key="2">
    <source>
        <dbReference type="EMBL" id="EOA85326.1"/>
    </source>
</evidence>
<proteinExistence type="predicted"/>
<feature type="chain" id="PRO_5004343168" evidence="1">
    <location>
        <begin position="26"/>
        <end position="109"/>
    </location>
</feature>
<dbReference type="GeneID" id="19403663"/>
<dbReference type="Proteomes" id="UP000016935">
    <property type="component" value="Unassembled WGS sequence"/>
</dbReference>
<evidence type="ECO:0000313" key="3">
    <source>
        <dbReference type="Proteomes" id="UP000016935"/>
    </source>
</evidence>
<organism evidence="2 3">
    <name type="scientific">Exserohilum turcicum (strain 28A)</name>
    <name type="common">Northern leaf blight fungus</name>
    <name type="synonym">Setosphaeria turcica</name>
    <dbReference type="NCBI Taxonomy" id="671987"/>
    <lineage>
        <taxon>Eukaryota</taxon>
        <taxon>Fungi</taxon>
        <taxon>Dikarya</taxon>
        <taxon>Ascomycota</taxon>
        <taxon>Pezizomycotina</taxon>
        <taxon>Dothideomycetes</taxon>
        <taxon>Pleosporomycetidae</taxon>
        <taxon>Pleosporales</taxon>
        <taxon>Pleosporineae</taxon>
        <taxon>Pleosporaceae</taxon>
        <taxon>Exserohilum</taxon>
    </lineage>
</organism>
<dbReference type="RefSeq" id="XP_008027041.1">
    <property type="nucleotide sequence ID" value="XM_008028850.1"/>
</dbReference>
<sequence length="109" mass="11835">MKPTFLTSLALVSIFQPMNMLFASAHPSAPASAPAKLELNTKANCYTPPDNGTGCSDDIPYTPAAEDPIRDMCKNDWLVREERKMLTTMSKCSAIPTQAGYHIKITGSV</sequence>
<reference evidence="2 3" key="2">
    <citation type="journal article" date="2013" name="PLoS Genet.">
        <title>Comparative genome structure, secondary metabolite, and effector coding capacity across Cochliobolus pathogens.</title>
        <authorList>
            <person name="Condon B.J."/>
            <person name="Leng Y."/>
            <person name="Wu D."/>
            <person name="Bushley K.E."/>
            <person name="Ohm R.A."/>
            <person name="Otillar R."/>
            <person name="Martin J."/>
            <person name="Schackwitz W."/>
            <person name="Grimwood J."/>
            <person name="MohdZainudin N."/>
            <person name="Xue C."/>
            <person name="Wang R."/>
            <person name="Manning V.A."/>
            <person name="Dhillon B."/>
            <person name="Tu Z.J."/>
            <person name="Steffenson B.J."/>
            <person name="Salamov A."/>
            <person name="Sun H."/>
            <person name="Lowry S."/>
            <person name="LaButti K."/>
            <person name="Han J."/>
            <person name="Copeland A."/>
            <person name="Lindquist E."/>
            <person name="Barry K."/>
            <person name="Schmutz J."/>
            <person name="Baker S.E."/>
            <person name="Ciuffetti L.M."/>
            <person name="Grigoriev I.V."/>
            <person name="Zhong S."/>
            <person name="Turgeon B.G."/>
        </authorList>
    </citation>
    <scope>NUCLEOTIDE SEQUENCE [LARGE SCALE GENOMIC DNA]</scope>
    <source>
        <strain evidence="3">28A</strain>
    </source>
</reference>
<keyword evidence="1" id="KW-0732">Signal</keyword>
<dbReference type="HOGENOM" id="CLU_2185581_0_0_1"/>
<keyword evidence="3" id="KW-1185">Reference proteome</keyword>
<name>R0IKC4_EXST2</name>
<gene>
    <name evidence="2" type="ORF">SETTUDRAFT_32539</name>
</gene>
<dbReference type="EMBL" id="KB908703">
    <property type="protein sequence ID" value="EOA85326.1"/>
    <property type="molecule type" value="Genomic_DNA"/>
</dbReference>
<evidence type="ECO:0000256" key="1">
    <source>
        <dbReference type="SAM" id="SignalP"/>
    </source>
</evidence>
<feature type="signal peptide" evidence="1">
    <location>
        <begin position="1"/>
        <end position="25"/>
    </location>
</feature>
<reference evidence="2 3" key="1">
    <citation type="journal article" date="2012" name="PLoS Pathog.">
        <title>Diverse lifestyles and strategies of plant pathogenesis encoded in the genomes of eighteen Dothideomycetes fungi.</title>
        <authorList>
            <person name="Ohm R.A."/>
            <person name="Feau N."/>
            <person name="Henrissat B."/>
            <person name="Schoch C.L."/>
            <person name="Horwitz B.A."/>
            <person name="Barry K.W."/>
            <person name="Condon B.J."/>
            <person name="Copeland A.C."/>
            <person name="Dhillon B."/>
            <person name="Glaser F."/>
            <person name="Hesse C.N."/>
            <person name="Kosti I."/>
            <person name="LaButti K."/>
            <person name="Lindquist E.A."/>
            <person name="Lucas S."/>
            <person name="Salamov A.A."/>
            <person name="Bradshaw R.E."/>
            <person name="Ciuffetti L."/>
            <person name="Hamelin R.C."/>
            <person name="Kema G.H.J."/>
            <person name="Lawrence C."/>
            <person name="Scott J.A."/>
            <person name="Spatafora J.W."/>
            <person name="Turgeon B.G."/>
            <person name="de Wit P.J.G.M."/>
            <person name="Zhong S."/>
            <person name="Goodwin S.B."/>
            <person name="Grigoriev I.V."/>
        </authorList>
    </citation>
    <scope>NUCLEOTIDE SEQUENCE [LARGE SCALE GENOMIC DNA]</scope>
    <source>
        <strain evidence="3">28A</strain>
    </source>
</reference>
<protein>
    <submittedName>
        <fullName evidence="2">Uncharacterized protein</fullName>
    </submittedName>
</protein>
<accession>R0IKC4</accession>